<evidence type="ECO:0000256" key="5">
    <source>
        <dbReference type="ARBA" id="ARBA00023295"/>
    </source>
</evidence>
<gene>
    <name evidence="7" type="ORF">S01H1_27958</name>
</gene>
<dbReference type="InterPro" id="IPR057739">
    <property type="entry name" value="Glyco_hydro_29_N"/>
</dbReference>
<dbReference type="Gene3D" id="3.20.20.80">
    <property type="entry name" value="Glycosidases"/>
    <property type="match status" value="1"/>
</dbReference>
<dbReference type="EC" id="3.2.1.51" evidence="2"/>
<dbReference type="InterPro" id="IPR017853">
    <property type="entry name" value="GH"/>
</dbReference>
<dbReference type="EMBL" id="BARS01017058">
    <property type="protein sequence ID" value="GAF93742.1"/>
    <property type="molecule type" value="Genomic_DNA"/>
</dbReference>
<keyword evidence="4" id="KW-0378">Hydrolase</keyword>
<comment type="caution">
    <text evidence="7">The sequence shown here is derived from an EMBL/GenBank/DDBJ whole genome shotgun (WGS) entry which is preliminary data.</text>
</comment>
<dbReference type="Pfam" id="PF01120">
    <property type="entry name" value="Alpha_L_fucos"/>
    <property type="match status" value="1"/>
</dbReference>
<dbReference type="InterPro" id="IPR000933">
    <property type="entry name" value="Glyco_hydro_29"/>
</dbReference>
<dbReference type="AlphaFoldDB" id="X0U003"/>
<accession>X0U003</accession>
<evidence type="ECO:0000313" key="7">
    <source>
        <dbReference type="EMBL" id="GAF93742.1"/>
    </source>
</evidence>
<sequence>ARPADLQWFRDAKLGMFVCWGPVTLTGKEIGWSRGAPPWGRRPGMRGGTGATPADVYDSLYKKWKPDQFDARQWVRVAKDAGAKYMIFLVKHHDGFCLYDTKLTDYKSTGPESAWKVDVMKQIADACHEAGLKLIVYYSQPDWHHPDYLSDQHGRYITYLHGQIRELLTGYGRIDGLWFDGLRARGDERHADKYEGAELWRAEELFKMARSLQPHLIINNRCGLPGDFDTPEQKIGQFQTHRPWESCITLGTQWAWKPNDRIKSPKECVDILVRCAGGG</sequence>
<evidence type="ECO:0000256" key="1">
    <source>
        <dbReference type="ARBA" id="ARBA00007951"/>
    </source>
</evidence>
<dbReference type="SMART" id="SM00812">
    <property type="entry name" value="Alpha_L_fucos"/>
    <property type="match status" value="1"/>
</dbReference>
<organism evidence="7">
    <name type="scientific">marine sediment metagenome</name>
    <dbReference type="NCBI Taxonomy" id="412755"/>
    <lineage>
        <taxon>unclassified sequences</taxon>
        <taxon>metagenomes</taxon>
        <taxon>ecological metagenomes</taxon>
    </lineage>
</organism>
<dbReference type="GO" id="GO:0016139">
    <property type="term" value="P:glycoside catabolic process"/>
    <property type="evidence" value="ECO:0007669"/>
    <property type="project" value="TreeGrafter"/>
</dbReference>
<dbReference type="GO" id="GO:0006004">
    <property type="term" value="P:fucose metabolic process"/>
    <property type="evidence" value="ECO:0007669"/>
    <property type="project" value="TreeGrafter"/>
</dbReference>
<protein>
    <recommendedName>
        <fullName evidence="2">alpha-L-fucosidase</fullName>
        <ecNumber evidence="2">3.2.1.51</ecNumber>
    </recommendedName>
</protein>
<evidence type="ECO:0000259" key="6">
    <source>
        <dbReference type="Pfam" id="PF01120"/>
    </source>
</evidence>
<keyword evidence="3" id="KW-0732">Signal</keyword>
<dbReference type="GO" id="GO:0004560">
    <property type="term" value="F:alpha-L-fucosidase activity"/>
    <property type="evidence" value="ECO:0007669"/>
    <property type="project" value="InterPro"/>
</dbReference>
<keyword evidence="5" id="KW-0326">Glycosidase</keyword>
<evidence type="ECO:0000256" key="3">
    <source>
        <dbReference type="ARBA" id="ARBA00022729"/>
    </source>
</evidence>
<proteinExistence type="inferred from homology"/>
<reference evidence="7" key="1">
    <citation type="journal article" date="2014" name="Front. Microbiol.">
        <title>High frequency of phylogenetically diverse reductive dehalogenase-homologous genes in deep subseafloor sedimentary metagenomes.</title>
        <authorList>
            <person name="Kawai M."/>
            <person name="Futagami T."/>
            <person name="Toyoda A."/>
            <person name="Takaki Y."/>
            <person name="Nishi S."/>
            <person name="Hori S."/>
            <person name="Arai W."/>
            <person name="Tsubouchi T."/>
            <person name="Morono Y."/>
            <person name="Uchiyama I."/>
            <person name="Ito T."/>
            <person name="Fujiyama A."/>
            <person name="Inagaki F."/>
            <person name="Takami H."/>
        </authorList>
    </citation>
    <scope>NUCLEOTIDE SEQUENCE</scope>
    <source>
        <strain evidence="7">Expedition CK06-06</strain>
    </source>
</reference>
<evidence type="ECO:0000256" key="2">
    <source>
        <dbReference type="ARBA" id="ARBA00012662"/>
    </source>
</evidence>
<evidence type="ECO:0000256" key="4">
    <source>
        <dbReference type="ARBA" id="ARBA00022801"/>
    </source>
</evidence>
<feature type="non-terminal residue" evidence="7">
    <location>
        <position position="1"/>
    </location>
</feature>
<dbReference type="SUPFAM" id="SSF51445">
    <property type="entry name" value="(Trans)glycosidases"/>
    <property type="match status" value="1"/>
</dbReference>
<feature type="non-terminal residue" evidence="7">
    <location>
        <position position="279"/>
    </location>
</feature>
<feature type="domain" description="Glycoside hydrolase family 29 N-terminal" evidence="6">
    <location>
        <begin position="7"/>
        <end position="276"/>
    </location>
</feature>
<name>X0U003_9ZZZZ</name>
<dbReference type="GO" id="GO:0005764">
    <property type="term" value="C:lysosome"/>
    <property type="evidence" value="ECO:0007669"/>
    <property type="project" value="TreeGrafter"/>
</dbReference>
<dbReference type="PANTHER" id="PTHR10030">
    <property type="entry name" value="ALPHA-L-FUCOSIDASE"/>
    <property type="match status" value="1"/>
</dbReference>
<dbReference type="PANTHER" id="PTHR10030:SF37">
    <property type="entry name" value="ALPHA-L-FUCOSIDASE-RELATED"/>
    <property type="match status" value="1"/>
</dbReference>
<comment type="similarity">
    <text evidence="1">Belongs to the glycosyl hydrolase 29 family.</text>
</comment>